<dbReference type="InterPro" id="IPR004089">
    <property type="entry name" value="MCPsignal_dom"/>
</dbReference>
<dbReference type="Proteomes" id="UP000719942">
    <property type="component" value="Unassembled WGS sequence"/>
</dbReference>
<dbReference type="RefSeq" id="WP_219964706.1">
    <property type="nucleotide sequence ID" value="NZ_JAGFNZ010000002.1"/>
</dbReference>
<dbReference type="InterPro" id="IPR018771">
    <property type="entry name" value="PocR_dom"/>
</dbReference>
<dbReference type="EMBL" id="JAGFNZ010000002">
    <property type="protein sequence ID" value="MBW7572296.1"/>
    <property type="molecule type" value="Genomic_DNA"/>
</dbReference>
<dbReference type="SMART" id="SM00283">
    <property type="entry name" value="MA"/>
    <property type="match status" value="1"/>
</dbReference>
<gene>
    <name evidence="4" type="ORF">J5W02_05665</name>
</gene>
<feature type="domain" description="Methyl-accepting transducer" evidence="3">
    <location>
        <begin position="185"/>
        <end position="348"/>
    </location>
</feature>
<reference evidence="4 5" key="1">
    <citation type="submission" date="2021-03" db="EMBL/GenBank/DDBJ databases">
        <title>Caproiciproducens sp. nov. isolated from feces of cow.</title>
        <authorList>
            <person name="Choi J.-Y."/>
        </authorList>
    </citation>
    <scope>NUCLEOTIDE SEQUENCE [LARGE SCALE GENOMIC DNA]</scope>
    <source>
        <strain evidence="4 5">AGMB10547</strain>
    </source>
</reference>
<dbReference type="SUPFAM" id="SSF58104">
    <property type="entry name" value="Methyl-accepting chemotaxis protein (MCP) signaling domain"/>
    <property type="match status" value="1"/>
</dbReference>
<dbReference type="PANTHER" id="PTHR32089:SF112">
    <property type="entry name" value="LYSOZYME-LIKE PROTEIN-RELATED"/>
    <property type="match status" value="1"/>
</dbReference>
<evidence type="ECO:0000313" key="5">
    <source>
        <dbReference type="Proteomes" id="UP000719942"/>
    </source>
</evidence>
<name>A0ABS7DP29_9FIRM</name>
<keyword evidence="1 2" id="KW-0807">Transducer</keyword>
<proteinExistence type="predicted"/>
<organism evidence="4 5">
    <name type="scientific">Caproiciproducens faecalis</name>
    <dbReference type="NCBI Taxonomy" id="2820301"/>
    <lineage>
        <taxon>Bacteria</taxon>
        <taxon>Bacillati</taxon>
        <taxon>Bacillota</taxon>
        <taxon>Clostridia</taxon>
        <taxon>Eubacteriales</taxon>
        <taxon>Acutalibacteraceae</taxon>
        <taxon>Caproiciproducens</taxon>
    </lineage>
</organism>
<dbReference type="PANTHER" id="PTHR32089">
    <property type="entry name" value="METHYL-ACCEPTING CHEMOTAXIS PROTEIN MCPB"/>
    <property type="match status" value="1"/>
</dbReference>
<protein>
    <submittedName>
        <fullName evidence="4">PocR ligand-binding domain-containing protein</fullName>
    </submittedName>
</protein>
<evidence type="ECO:0000313" key="4">
    <source>
        <dbReference type="EMBL" id="MBW7572296.1"/>
    </source>
</evidence>
<dbReference type="Pfam" id="PF00015">
    <property type="entry name" value="MCPsignal"/>
    <property type="match status" value="1"/>
</dbReference>
<dbReference type="Gene3D" id="1.10.287.950">
    <property type="entry name" value="Methyl-accepting chemotaxis protein"/>
    <property type="match status" value="1"/>
</dbReference>
<dbReference type="Pfam" id="PF10114">
    <property type="entry name" value="PocR"/>
    <property type="match status" value="1"/>
</dbReference>
<comment type="caution">
    <text evidence="4">The sequence shown here is derived from an EMBL/GenBank/DDBJ whole genome shotgun (WGS) entry which is preliminary data.</text>
</comment>
<evidence type="ECO:0000259" key="3">
    <source>
        <dbReference type="PROSITE" id="PS50111"/>
    </source>
</evidence>
<evidence type="ECO:0000256" key="1">
    <source>
        <dbReference type="ARBA" id="ARBA00023224"/>
    </source>
</evidence>
<accession>A0ABS7DP29</accession>
<sequence>MISFLEDGNVNMKAIEIVDIVDMSLLQKFQDSFAVGMNCASVTVDRNGIPITKPSSYTRFCDGFVHKSKIGDERCAISHNRMGEEAARTGRPFVGQCHAGLIDFAAPVIINHELIGTVLGGQLLTEKPKEEDFRRTAREIDASETGLVDAANKVNITNMKNISAAAEVLFIVVNTLAENGYARIELEVLAKRLANKFIEISSTLEELATSAQSITVQQHDLNDEIAQVEQLTEEINGVLKSITEIASYTKILGFNASIESARVGEAGRGFEVVAREIQTLSESSSKTANYIMQLTDKIKGSIKETVNHSQITLHTTEEQSSAMEEVAAAIQESVYLADQLNGLMKSLK</sequence>
<keyword evidence="5" id="KW-1185">Reference proteome</keyword>
<evidence type="ECO:0000256" key="2">
    <source>
        <dbReference type="PROSITE-ProRule" id="PRU00284"/>
    </source>
</evidence>
<dbReference type="PROSITE" id="PS50111">
    <property type="entry name" value="CHEMOTAXIS_TRANSDUC_2"/>
    <property type="match status" value="1"/>
</dbReference>